<gene>
    <name evidence="2" type="ORF">INH39_15440</name>
</gene>
<accession>A0ABY4ADZ8</accession>
<protein>
    <submittedName>
        <fullName evidence="2">DUF1524 domain-containing protein</fullName>
    </submittedName>
</protein>
<dbReference type="EMBL" id="CP063361">
    <property type="protein sequence ID" value="UOD32923.1"/>
    <property type="molecule type" value="Genomic_DNA"/>
</dbReference>
<evidence type="ECO:0000313" key="3">
    <source>
        <dbReference type="Proteomes" id="UP000831532"/>
    </source>
</evidence>
<feature type="domain" description="GmrSD restriction endonucleases C-terminal" evidence="1">
    <location>
        <begin position="264"/>
        <end position="398"/>
    </location>
</feature>
<sequence>MAKTVADREILQAIYDSHNFVRSWNTQHTSLSNLVALLKNRLFFLLHEIDDEKSVYTVFEVLNSRGLDVSWIDRLKSILMGAAFDLKKANNSGIISDLHKCWRDIYSVIGLRQGLSTEALRFAATLFASQSPNRPLGEQDSVELLKSIAVDAKQIRRVANWLLEVSRACDVVTANPRLNAVTRISQARLLAAAILLRADITSKQRDILLARWEKVTFRIYGMLSYDARTGVGEYVRLAWRVINEKLSVRDISEAIGLIGKEYSIEEATENLRGANCYEGWEGELRYFMFRYEEHLAKKEGLNFRNEQWEKIWMVSPADSIEHIWAKSVATEKYRHCIGNLVLLPPRLNSKLQDDAPKDKAVAYRQTGLLIAGKVADSIASEGWKAKTIKEREDTLLKWASTEWAD</sequence>
<dbReference type="PANTHER" id="PTHR35149:SF1">
    <property type="entry name" value="DUF5655 DOMAIN-CONTAINING PROTEIN"/>
    <property type="match status" value="1"/>
</dbReference>
<name>A0ABY4ADZ8_9BURK</name>
<dbReference type="Pfam" id="PF07510">
    <property type="entry name" value="GmrSD_C"/>
    <property type="match status" value="1"/>
</dbReference>
<organism evidence="2 3">
    <name type="scientific">Massilia violaceinigra</name>
    <dbReference type="NCBI Taxonomy" id="2045208"/>
    <lineage>
        <taxon>Bacteria</taxon>
        <taxon>Pseudomonadati</taxon>
        <taxon>Pseudomonadota</taxon>
        <taxon>Betaproteobacteria</taxon>
        <taxon>Burkholderiales</taxon>
        <taxon>Oxalobacteraceae</taxon>
        <taxon>Telluria group</taxon>
        <taxon>Massilia</taxon>
    </lineage>
</organism>
<keyword evidence="3" id="KW-1185">Reference proteome</keyword>
<evidence type="ECO:0000259" key="1">
    <source>
        <dbReference type="Pfam" id="PF07510"/>
    </source>
</evidence>
<dbReference type="RefSeq" id="WP_243493957.1">
    <property type="nucleotide sequence ID" value="NZ_CP063361.1"/>
</dbReference>
<evidence type="ECO:0000313" key="2">
    <source>
        <dbReference type="EMBL" id="UOD32923.1"/>
    </source>
</evidence>
<dbReference type="Proteomes" id="UP000831532">
    <property type="component" value="Chromosome"/>
</dbReference>
<dbReference type="InterPro" id="IPR011089">
    <property type="entry name" value="GmrSD_C"/>
</dbReference>
<dbReference type="PANTHER" id="PTHR35149">
    <property type="entry name" value="SLL5132 PROTEIN"/>
    <property type="match status" value="1"/>
</dbReference>
<proteinExistence type="predicted"/>
<reference evidence="2 3" key="1">
    <citation type="submission" date="2020-10" db="EMBL/GenBank/DDBJ databases">
        <title>Genome analysis of Massilia species.</title>
        <authorList>
            <person name="Jung D.-H."/>
        </authorList>
    </citation>
    <scope>NUCLEOTIDE SEQUENCE [LARGE SCALE GENOMIC DNA]</scope>
    <source>
        <strain evidence="3">sipir</strain>
    </source>
</reference>